<dbReference type="Proteomes" id="UP001341297">
    <property type="component" value="Unassembled WGS sequence"/>
</dbReference>
<accession>A0A0T6BIH4</accession>
<reference evidence="2 4" key="1">
    <citation type="journal article" date="2015" name="Int. J. Syst. Evol. Microbiol.">
        <title>Bacillus glycinifermentans sp. nov., isolated from fermented soybean paste.</title>
        <authorList>
            <person name="Kim S.J."/>
            <person name="Dunlap C.A."/>
            <person name="Kwon S.W."/>
            <person name="Rooney A.P."/>
        </authorList>
    </citation>
    <scope>NUCLEOTIDE SEQUENCE [LARGE SCALE GENOMIC DNA]</scope>
    <source>
        <strain evidence="2 4">GO-13</strain>
    </source>
</reference>
<name>A0A0T6BIH4_9BACI</name>
<gene>
    <name evidence="2" type="ORF">AB447_207820</name>
    <name evidence="3" type="ORF">P8828_00765</name>
</gene>
<feature type="transmembrane region" description="Helical" evidence="1">
    <location>
        <begin position="6"/>
        <end position="22"/>
    </location>
</feature>
<comment type="caution">
    <text evidence="2">The sequence shown here is derived from an EMBL/GenBank/DDBJ whole genome shotgun (WGS) entry which is preliminary data.</text>
</comment>
<reference evidence="2" key="2">
    <citation type="submission" date="2015-10" db="EMBL/GenBank/DDBJ databases">
        <authorList>
            <person name="Gilbert D.G."/>
        </authorList>
    </citation>
    <scope>NUCLEOTIDE SEQUENCE</scope>
    <source>
        <strain evidence="2">GO-13</strain>
    </source>
</reference>
<dbReference type="RefSeq" id="WP_016885213.1">
    <property type="nucleotide sequence ID" value="NZ_CP023481.1"/>
</dbReference>
<evidence type="ECO:0000313" key="4">
    <source>
        <dbReference type="Proteomes" id="UP000036168"/>
    </source>
</evidence>
<evidence type="ECO:0000313" key="3">
    <source>
        <dbReference type="EMBL" id="MEC0483392.1"/>
    </source>
</evidence>
<reference evidence="3 5" key="3">
    <citation type="submission" date="2023-03" db="EMBL/GenBank/DDBJ databases">
        <title>Agriculturally important microbes genome sequencing.</title>
        <authorList>
            <person name="Dunlap C."/>
        </authorList>
    </citation>
    <scope>NUCLEOTIDE SEQUENCE [LARGE SCALE GENOMIC DNA]</scope>
    <source>
        <strain evidence="3 5">CBP-3203</strain>
    </source>
</reference>
<dbReference type="EMBL" id="LECW02000067">
    <property type="protein sequence ID" value="KRT88300.1"/>
    <property type="molecule type" value="Genomic_DNA"/>
</dbReference>
<dbReference type="Proteomes" id="UP000036168">
    <property type="component" value="Unassembled WGS sequence"/>
</dbReference>
<evidence type="ECO:0000256" key="1">
    <source>
        <dbReference type="SAM" id="Phobius"/>
    </source>
</evidence>
<dbReference type="AlphaFoldDB" id="A0A0T6BIH4"/>
<dbReference type="EMBL" id="JARRTL010000003">
    <property type="protein sequence ID" value="MEC0483392.1"/>
    <property type="molecule type" value="Genomic_DNA"/>
</dbReference>
<sequence>MKKKKYIIILILIIIAVGGLFMKHQHDQKEKEIALFEEAQNHMEKFLTTNYKDVKDIHFSENYYINPMGGITVKGYTNGEKEFEGLYDPANKEILSYTVDAEPKEECKDKLCTR</sequence>
<protein>
    <submittedName>
        <fullName evidence="3">DUF1433 domain-containing protein</fullName>
    </submittedName>
</protein>
<dbReference type="OrthoDB" id="2935340at2"/>
<evidence type="ECO:0000313" key="2">
    <source>
        <dbReference type="EMBL" id="KRT88300.1"/>
    </source>
</evidence>
<keyword evidence="1" id="KW-1133">Transmembrane helix</keyword>
<organism evidence="2 4">
    <name type="scientific">Bacillus glycinifermentans</name>
    <dbReference type="NCBI Taxonomy" id="1664069"/>
    <lineage>
        <taxon>Bacteria</taxon>
        <taxon>Bacillati</taxon>
        <taxon>Bacillota</taxon>
        <taxon>Bacilli</taxon>
        <taxon>Bacillales</taxon>
        <taxon>Bacillaceae</taxon>
        <taxon>Bacillus</taxon>
    </lineage>
</organism>
<keyword evidence="1" id="KW-0812">Transmembrane</keyword>
<dbReference type="STRING" id="1664069.BGLY_0931"/>
<evidence type="ECO:0000313" key="5">
    <source>
        <dbReference type="Proteomes" id="UP001341297"/>
    </source>
</evidence>
<keyword evidence="1" id="KW-0472">Membrane</keyword>
<proteinExistence type="predicted"/>
<keyword evidence="5" id="KW-1185">Reference proteome</keyword>
<dbReference type="Pfam" id="PF07252">
    <property type="entry name" value="DUF1433"/>
    <property type="match status" value="1"/>
</dbReference>
<dbReference type="InterPro" id="IPR009881">
    <property type="entry name" value="DUF1433"/>
</dbReference>
<dbReference type="Gene3D" id="3.10.450.130">
    <property type="entry name" value="folded 79 residue fragment of lin0334 like domains"/>
    <property type="match status" value="1"/>
</dbReference>